<name>A0A9W4U9A3_9PLEO</name>
<reference evidence="1" key="1">
    <citation type="submission" date="2023-01" db="EMBL/GenBank/DDBJ databases">
        <authorList>
            <person name="Van Ghelder C."/>
            <person name="Rancurel C."/>
        </authorList>
    </citation>
    <scope>NUCLEOTIDE SEQUENCE</scope>
    <source>
        <strain evidence="1">CNCM I-4278</strain>
    </source>
</reference>
<evidence type="ECO:0000313" key="1">
    <source>
        <dbReference type="EMBL" id="CAI6320278.1"/>
    </source>
</evidence>
<sequence length="57" mass="6509">MQTLRFSLTIVPMFPYLLCVYLCDRLNLQQQSGNELQAGITPMASWAQECRKAINAM</sequence>
<comment type="caution">
    <text evidence="1">The sequence shown here is derived from an EMBL/GenBank/DDBJ whole genome shotgun (WGS) entry which is preliminary data.</text>
</comment>
<keyword evidence="2" id="KW-1185">Reference proteome</keyword>
<protein>
    <submittedName>
        <fullName evidence="1">Uncharacterized protein</fullName>
    </submittedName>
</protein>
<organism evidence="1 2">
    <name type="scientific">Periconia digitata</name>
    <dbReference type="NCBI Taxonomy" id="1303443"/>
    <lineage>
        <taxon>Eukaryota</taxon>
        <taxon>Fungi</taxon>
        <taxon>Dikarya</taxon>
        <taxon>Ascomycota</taxon>
        <taxon>Pezizomycotina</taxon>
        <taxon>Dothideomycetes</taxon>
        <taxon>Pleosporomycetidae</taxon>
        <taxon>Pleosporales</taxon>
        <taxon>Massarineae</taxon>
        <taxon>Periconiaceae</taxon>
        <taxon>Periconia</taxon>
    </lineage>
</organism>
<dbReference type="EMBL" id="CAOQHR010000002">
    <property type="protein sequence ID" value="CAI6320278.1"/>
    <property type="molecule type" value="Genomic_DNA"/>
</dbReference>
<gene>
    <name evidence="1" type="ORF">PDIGIT_LOCUS3569</name>
</gene>
<proteinExistence type="predicted"/>
<accession>A0A9W4U9A3</accession>
<dbReference type="AlphaFoldDB" id="A0A9W4U9A3"/>
<dbReference type="Proteomes" id="UP001152607">
    <property type="component" value="Unassembled WGS sequence"/>
</dbReference>
<evidence type="ECO:0000313" key="2">
    <source>
        <dbReference type="Proteomes" id="UP001152607"/>
    </source>
</evidence>